<dbReference type="EMBL" id="NBNE01012869">
    <property type="protein sequence ID" value="OWY95493.1"/>
    <property type="molecule type" value="Genomic_DNA"/>
</dbReference>
<name>A0A225UR41_9STRA</name>
<keyword evidence="2" id="KW-1185">Reference proteome</keyword>
<comment type="caution">
    <text evidence="1">The sequence shown here is derived from an EMBL/GenBank/DDBJ whole genome shotgun (WGS) entry which is preliminary data.</text>
</comment>
<gene>
    <name evidence="1" type="ORF">PHMEG_00034491</name>
</gene>
<protein>
    <submittedName>
        <fullName evidence="1">Uncharacterized protein</fullName>
    </submittedName>
</protein>
<evidence type="ECO:0000313" key="2">
    <source>
        <dbReference type="Proteomes" id="UP000198211"/>
    </source>
</evidence>
<accession>A0A225UR41</accession>
<organism evidence="1 2">
    <name type="scientific">Phytophthora megakarya</name>
    <dbReference type="NCBI Taxonomy" id="4795"/>
    <lineage>
        <taxon>Eukaryota</taxon>
        <taxon>Sar</taxon>
        <taxon>Stramenopiles</taxon>
        <taxon>Oomycota</taxon>
        <taxon>Peronosporomycetes</taxon>
        <taxon>Peronosporales</taxon>
        <taxon>Peronosporaceae</taxon>
        <taxon>Phytophthora</taxon>
    </lineage>
</organism>
<evidence type="ECO:0000313" key="1">
    <source>
        <dbReference type="EMBL" id="OWY95493.1"/>
    </source>
</evidence>
<sequence>MEPILVYTHPPRSVNSQEQQHHVRLSFTGRVGLERGGIWDRKALETKMMLKESPKISNSRSLPLGPKDLRRWRSWAVIRANCPQKTKQNAISAGDNGQKQKQRGLCTLQRTNAIAKISCHDVSLGQGVVTDTTTSQSVHGVTPNLASKIAGVGTVAVKTWGDGEEKVFHIDDVCYDTDTEYGLFSPGLALK</sequence>
<proteinExistence type="predicted"/>
<dbReference type="Proteomes" id="UP000198211">
    <property type="component" value="Unassembled WGS sequence"/>
</dbReference>
<reference evidence="2" key="1">
    <citation type="submission" date="2017-03" db="EMBL/GenBank/DDBJ databases">
        <title>Phytopthora megakarya and P. palmivora, two closely related causual agents of cacao black pod achieved similar genome size and gene model numbers by different mechanisms.</title>
        <authorList>
            <person name="Ali S."/>
            <person name="Shao J."/>
            <person name="Larry D.J."/>
            <person name="Kronmiller B."/>
            <person name="Shen D."/>
            <person name="Strem M.D."/>
            <person name="Melnick R.L."/>
            <person name="Guiltinan M.J."/>
            <person name="Tyler B.M."/>
            <person name="Meinhardt L.W."/>
            <person name="Bailey B.A."/>
        </authorList>
    </citation>
    <scope>NUCLEOTIDE SEQUENCE [LARGE SCALE GENOMIC DNA]</scope>
    <source>
        <strain evidence="2">zdho120</strain>
    </source>
</reference>
<dbReference type="AlphaFoldDB" id="A0A225UR41"/>